<keyword evidence="2" id="KW-1185">Reference proteome</keyword>
<accession>A0A8S4QRG7</accession>
<gene>
    <name evidence="1" type="primary">jg1896</name>
    <name evidence="1" type="ORF">PAEG_LOCUS5053</name>
</gene>
<evidence type="ECO:0000313" key="1">
    <source>
        <dbReference type="EMBL" id="CAH2217135.1"/>
    </source>
</evidence>
<name>A0A8S4QRG7_9NEOP</name>
<reference evidence="1" key="1">
    <citation type="submission" date="2022-03" db="EMBL/GenBank/DDBJ databases">
        <authorList>
            <person name="Lindestad O."/>
        </authorList>
    </citation>
    <scope>NUCLEOTIDE SEQUENCE</scope>
</reference>
<evidence type="ECO:0000313" key="2">
    <source>
        <dbReference type="Proteomes" id="UP000838756"/>
    </source>
</evidence>
<dbReference type="AlphaFoldDB" id="A0A8S4QRG7"/>
<comment type="caution">
    <text evidence="1">The sequence shown here is derived from an EMBL/GenBank/DDBJ whole genome shotgun (WGS) entry which is preliminary data.</text>
</comment>
<organism evidence="1 2">
    <name type="scientific">Pararge aegeria aegeria</name>
    <dbReference type="NCBI Taxonomy" id="348720"/>
    <lineage>
        <taxon>Eukaryota</taxon>
        <taxon>Metazoa</taxon>
        <taxon>Ecdysozoa</taxon>
        <taxon>Arthropoda</taxon>
        <taxon>Hexapoda</taxon>
        <taxon>Insecta</taxon>
        <taxon>Pterygota</taxon>
        <taxon>Neoptera</taxon>
        <taxon>Endopterygota</taxon>
        <taxon>Lepidoptera</taxon>
        <taxon>Glossata</taxon>
        <taxon>Ditrysia</taxon>
        <taxon>Papilionoidea</taxon>
        <taxon>Nymphalidae</taxon>
        <taxon>Satyrinae</taxon>
        <taxon>Satyrini</taxon>
        <taxon>Parargina</taxon>
        <taxon>Pararge</taxon>
    </lineage>
</organism>
<dbReference type="Proteomes" id="UP000838756">
    <property type="component" value="Unassembled WGS sequence"/>
</dbReference>
<feature type="non-terminal residue" evidence="1">
    <location>
        <position position="1"/>
    </location>
</feature>
<dbReference type="EMBL" id="CAKXAJ010017754">
    <property type="protein sequence ID" value="CAH2217135.1"/>
    <property type="molecule type" value="Genomic_DNA"/>
</dbReference>
<proteinExistence type="predicted"/>
<sequence length="72" mass="7961">LNSNFVYNVLKVSLTDFGRGGQAPEKFSLTLIVGWGGRSNTTGKRPTSKRALRDMVVNHRQFPNSGLVLRIS</sequence>
<protein>
    <submittedName>
        <fullName evidence="1">Jg1896 protein</fullName>
    </submittedName>
</protein>